<dbReference type="GO" id="GO:0012506">
    <property type="term" value="C:vesicle membrane"/>
    <property type="evidence" value="ECO:0007669"/>
    <property type="project" value="TreeGrafter"/>
</dbReference>
<evidence type="ECO:0000256" key="2">
    <source>
        <dbReference type="ARBA" id="ARBA00023216"/>
    </source>
</evidence>
<dbReference type="SUPFAM" id="SSF47874">
    <property type="entry name" value="Annexin"/>
    <property type="match status" value="1"/>
</dbReference>
<evidence type="ECO:0000256" key="1">
    <source>
        <dbReference type="ARBA" id="ARBA00022737"/>
    </source>
</evidence>
<feature type="non-terminal residue" evidence="4">
    <location>
        <position position="675"/>
    </location>
</feature>
<dbReference type="EMBL" id="SRPW01003157">
    <property type="protein sequence ID" value="KAG5988026.1"/>
    <property type="molecule type" value="Genomic_DNA"/>
</dbReference>
<feature type="region of interest" description="Disordered" evidence="3">
    <location>
        <begin position="411"/>
        <end position="436"/>
    </location>
</feature>
<reference evidence="4" key="1">
    <citation type="journal article" date="2020" name="bioRxiv">
        <title>Whole genome comparisons of ergot fungi reveals the divergence and evolution of species within the genus Claviceps are the result of varying mechanisms driving genome evolution and host range expansion.</title>
        <authorList>
            <person name="Wyka S.A."/>
            <person name="Mondo S.J."/>
            <person name="Liu M."/>
            <person name="Dettman J."/>
            <person name="Nalam V."/>
            <person name="Broders K.D."/>
        </authorList>
    </citation>
    <scope>NUCLEOTIDE SEQUENCE</scope>
    <source>
        <strain evidence="4">CCC 602</strain>
    </source>
</reference>
<dbReference type="PANTHER" id="PTHR10502">
    <property type="entry name" value="ANNEXIN"/>
    <property type="match status" value="1"/>
</dbReference>
<accession>A0A9P7N579</accession>
<dbReference type="GO" id="GO:0005544">
    <property type="term" value="F:calcium-dependent phospholipid binding"/>
    <property type="evidence" value="ECO:0007669"/>
    <property type="project" value="InterPro"/>
</dbReference>
<proteinExistence type="predicted"/>
<dbReference type="Gene3D" id="1.10.220.10">
    <property type="entry name" value="Annexin"/>
    <property type="match status" value="2"/>
</dbReference>
<feature type="compositionally biased region" description="Basic and acidic residues" evidence="3">
    <location>
        <begin position="299"/>
        <end position="315"/>
    </location>
</feature>
<evidence type="ECO:0000313" key="5">
    <source>
        <dbReference type="Proteomes" id="UP000748025"/>
    </source>
</evidence>
<dbReference type="GO" id="GO:0005509">
    <property type="term" value="F:calcium ion binding"/>
    <property type="evidence" value="ECO:0007669"/>
    <property type="project" value="InterPro"/>
</dbReference>
<comment type="caution">
    <text evidence="4">The sequence shown here is derived from an EMBL/GenBank/DDBJ whole genome shotgun (WGS) entry which is preliminary data.</text>
</comment>
<feature type="compositionally biased region" description="Basic and acidic residues" evidence="3">
    <location>
        <begin position="201"/>
        <end position="211"/>
    </location>
</feature>
<feature type="compositionally biased region" description="Basic and acidic residues" evidence="3">
    <location>
        <begin position="138"/>
        <end position="153"/>
    </location>
</feature>
<keyword evidence="5" id="KW-1185">Reference proteome</keyword>
<evidence type="ECO:0000313" key="4">
    <source>
        <dbReference type="EMBL" id="KAG5988026.1"/>
    </source>
</evidence>
<dbReference type="Pfam" id="PF00191">
    <property type="entry name" value="Annexin"/>
    <property type="match status" value="1"/>
</dbReference>
<organism evidence="4 5">
    <name type="scientific">Claviceps pusilla</name>
    <dbReference type="NCBI Taxonomy" id="123648"/>
    <lineage>
        <taxon>Eukaryota</taxon>
        <taxon>Fungi</taxon>
        <taxon>Dikarya</taxon>
        <taxon>Ascomycota</taxon>
        <taxon>Pezizomycotina</taxon>
        <taxon>Sordariomycetes</taxon>
        <taxon>Hypocreomycetidae</taxon>
        <taxon>Hypocreales</taxon>
        <taxon>Clavicipitaceae</taxon>
        <taxon>Claviceps</taxon>
    </lineage>
</organism>
<dbReference type="GO" id="GO:0001786">
    <property type="term" value="F:phosphatidylserine binding"/>
    <property type="evidence" value="ECO:0007669"/>
    <property type="project" value="TreeGrafter"/>
</dbReference>
<keyword evidence="1" id="KW-0677">Repeat</keyword>
<dbReference type="AlphaFoldDB" id="A0A9P7N579"/>
<dbReference type="PANTHER" id="PTHR10502:SF107">
    <property type="entry name" value="ANNEXIN ANXC4 (AFU_ORTHOLOGUE AFUA_3G07020)"/>
    <property type="match status" value="1"/>
</dbReference>
<evidence type="ECO:0008006" key="6">
    <source>
        <dbReference type="Google" id="ProtNLM"/>
    </source>
</evidence>
<dbReference type="InterPro" id="IPR018502">
    <property type="entry name" value="Annexin_repeat"/>
</dbReference>
<dbReference type="GO" id="GO:0005737">
    <property type="term" value="C:cytoplasm"/>
    <property type="evidence" value="ECO:0007669"/>
    <property type="project" value="TreeGrafter"/>
</dbReference>
<dbReference type="GO" id="GO:0005886">
    <property type="term" value="C:plasma membrane"/>
    <property type="evidence" value="ECO:0007669"/>
    <property type="project" value="TreeGrafter"/>
</dbReference>
<feature type="region of interest" description="Disordered" evidence="3">
    <location>
        <begin position="1"/>
        <end position="359"/>
    </location>
</feature>
<name>A0A9P7N579_9HYPO</name>
<keyword evidence="2" id="KW-0041">Annexin</keyword>
<sequence length="675" mass="75326">MSLAVGSERKRDRSRSRSRRSKDEPRRSTVSQFADTREPSYVYPEDGLDGRYQSGAQQRQSTLGSGGGGGGGGGGGSLPYPLEGMGEMLPGSQSLYSYGDSRTVYQPTSPLQGTSFRGSRGQAGPESSTNHVPGAFPEEGRPRRTDEPPDRRTRYSTPGDFRYDSTIRSGGLYDGNLQSGWADRTRDDEYSKYGADGPGGHNRDSRSKKERDEDDLAYGKLPGSSRRHRPESPRTYGSYIFGFTNVADKWSPSRHGQYRDEEHRRSKPSGPTDDTRDSRKPRHERRPSDANANVLSVEPRGRGRDKSRERPRDRSSGPSLSAPGSDRKQRDRSRNRRGPSRDRSPQPQPPTVRMSNLAVGSGLAPSISLSAAPPSPLLESYRGTYQDCSPMPSPLLLASKSPDNDMRILESLSPGLSPAGSDMEGEGKKRGGRRARFHDPEDVASQLAKALKGTRAPDTQPLVEILPSLTHEQVMELRSQYKRIVKTGSDRKGVNVAKHIRVRLKDEDPHLMKACYAVALGKWESEAYWANFWYQGDKTRRELLIESLMGRTNLEIRHIKDAFTDKKYDNSLTKCMKMELKEDKFKRAVLAVLEEHRMDDLDPYGRQIPLDHHLVDEDVGTLRKAVKAEKGGESAMIAIVVNRSDAHLRAVLQEYEHLYRANFAKEALKKSGNLV</sequence>
<feature type="compositionally biased region" description="Gly residues" evidence="3">
    <location>
        <begin position="64"/>
        <end position="77"/>
    </location>
</feature>
<dbReference type="Proteomes" id="UP000748025">
    <property type="component" value="Unassembled WGS sequence"/>
</dbReference>
<dbReference type="InterPro" id="IPR037104">
    <property type="entry name" value="Annexin_sf"/>
</dbReference>
<dbReference type="GO" id="GO:0005634">
    <property type="term" value="C:nucleus"/>
    <property type="evidence" value="ECO:0007669"/>
    <property type="project" value="TreeGrafter"/>
</dbReference>
<gene>
    <name evidence="4" type="ORF">E4U43_004853</name>
</gene>
<evidence type="ECO:0000256" key="3">
    <source>
        <dbReference type="SAM" id="MobiDB-lite"/>
    </source>
</evidence>
<protein>
    <recommendedName>
        <fullName evidence="6">Annexin</fullName>
    </recommendedName>
</protein>
<dbReference type="OrthoDB" id="2134400at2759"/>
<feature type="compositionally biased region" description="Polar residues" evidence="3">
    <location>
        <begin position="103"/>
        <end position="117"/>
    </location>
</feature>
<feature type="compositionally biased region" description="Polar residues" evidence="3">
    <location>
        <begin position="54"/>
        <end position="63"/>
    </location>
</feature>